<feature type="compositionally biased region" description="Basic and acidic residues" evidence="1">
    <location>
        <begin position="22"/>
        <end position="54"/>
    </location>
</feature>
<feature type="non-terminal residue" evidence="2">
    <location>
        <position position="64"/>
    </location>
</feature>
<evidence type="ECO:0000313" key="3">
    <source>
        <dbReference type="Proteomes" id="UP001596383"/>
    </source>
</evidence>
<proteinExistence type="predicted"/>
<dbReference type="Proteomes" id="UP001596383">
    <property type="component" value="Unassembled WGS sequence"/>
</dbReference>
<feature type="region of interest" description="Disordered" evidence="1">
    <location>
        <begin position="1"/>
        <end position="64"/>
    </location>
</feature>
<name>A0ABD5SR13_9EURY</name>
<protein>
    <submittedName>
        <fullName evidence="2">ABC transporter permease</fullName>
    </submittedName>
</protein>
<accession>A0ABD5SR13</accession>
<sequence length="64" mass="7057">MSDRHPTTQRGRIRIVGFDDAVADRRDATGEDQRDGAEEHQQDGAEEHQRDRTGDAVGDDGIPA</sequence>
<dbReference type="EMBL" id="JBHSWV010000151">
    <property type="protein sequence ID" value="MFC6765535.1"/>
    <property type="molecule type" value="Genomic_DNA"/>
</dbReference>
<comment type="caution">
    <text evidence="2">The sequence shown here is derived from an EMBL/GenBank/DDBJ whole genome shotgun (WGS) entry which is preliminary data.</text>
</comment>
<organism evidence="2 3">
    <name type="scientific">Natrinema soli</name>
    <dbReference type="NCBI Taxonomy" id="1930624"/>
    <lineage>
        <taxon>Archaea</taxon>
        <taxon>Methanobacteriati</taxon>
        <taxon>Methanobacteriota</taxon>
        <taxon>Stenosarchaea group</taxon>
        <taxon>Halobacteria</taxon>
        <taxon>Halobacteriales</taxon>
        <taxon>Natrialbaceae</taxon>
        <taxon>Natrinema</taxon>
    </lineage>
</organism>
<evidence type="ECO:0000256" key="1">
    <source>
        <dbReference type="SAM" id="MobiDB-lite"/>
    </source>
</evidence>
<dbReference type="AlphaFoldDB" id="A0ABD5SR13"/>
<evidence type="ECO:0000313" key="2">
    <source>
        <dbReference type="EMBL" id="MFC6765535.1"/>
    </source>
</evidence>
<gene>
    <name evidence="2" type="ORF">ACFQE6_11210</name>
</gene>
<reference evidence="2 3" key="1">
    <citation type="journal article" date="2019" name="Int. J. Syst. Evol. Microbiol.">
        <title>The Global Catalogue of Microorganisms (GCM) 10K type strain sequencing project: providing services to taxonomists for standard genome sequencing and annotation.</title>
        <authorList>
            <consortium name="The Broad Institute Genomics Platform"/>
            <consortium name="The Broad Institute Genome Sequencing Center for Infectious Disease"/>
            <person name="Wu L."/>
            <person name="Ma J."/>
        </authorList>
    </citation>
    <scope>NUCLEOTIDE SEQUENCE [LARGE SCALE GENOMIC DNA]</scope>
    <source>
        <strain evidence="2 3">LMG 29247</strain>
    </source>
</reference>
<keyword evidence="3" id="KW-1185">Reference proteome</keyword>